<dbReference type="Gene3D" id="3.40.50.970">
    <property type="match status" value="1"/>
</dbReference>
<gene>
    <name evidence="5" type="ORF">COY52_06580</name>
</gene>
<comment type="cofactor">
    <cofactor evidence="1">
        <name>thiamine diphosphate</name>
        <dbReference type="ChEBI" id="CHEBI:58937"/>
    </cofactor>
</comment>
<dbReference type="Pfam" id="PF00456">
    <property type="entry name" value="Transketolase_N"/>
    <property type="match status" value="1"/>
</dbReference>
<comment type="caution">
    <text evidence="5">The sequence shown here is derived from an EMBL/GenBank/DDBJ whole genome shotgun (WGS) entry which is preliminary data.</text>
</comment>
<evidence type="ECO:0000259" key="4">
    <source>
        <dbReference type="Pfam" id="PF00456"/>
    </source>
</evidence>
<reference evidence="6" key="1">
    <citation type="submission" date="2017-09" db="EMBL/GenBank/DDBJ databases">
        <title>Depth-based differentiation of microbial function through sediment-hosted aquifers and enrichment of novel symbionts in the deep terrestrial subsurface.</title>
        <authorList>
            <person name="Probst A.J."/>
            <person name="Ladd B."/>
            <person name="Jarett J.K."/>
            <person name="Geller-Mcgrath D.E."/>
            <person name="Sieber C.M.K."/>
            <person name="Emerson J.B."/>
            <person name="Anantharaman K."/>
            <person name="Thomas B.C."/>
            <person name="Malmstrom R."/>
            <person name="Stieglmeier M."/>
            <person name="Klingl A."/>
            <person name="Woyke T."/>
            <person name="Ryan C.M."/>
            <person name="Banfield J.F."/>
        </authorList>
    </citation>
    <scope>NUCLEOTIDE SEQUENCE [LARGE SCALE GENOMIC DNA]</scope>
</reference>
<dbReference type="PANTHER" id="PTHR47514:SF1">
    <property type="entry name" value="TRANSKETOLASE N-TERMINAL SECTION-RELATED"/>
    <property type="match status" value="1"/>
</dbReference>
<dbReference type="InterPro" id="IPR005474">
    <property type="entry name" value="Transketolase_N"/>
</dbReference>
<keyword evidence="3" id="KW-0786">Thiamine pyrophosphate</keyword>
<organism evidence="5 6">
    <name type="scientific">Candidatus Desantisbacteria bacterium CG_4_10_14_0_8_um_filter_48_22</name>
    <dbReference type="NCBI Taxonomy" id="1974543"/>
    <lineage>
        <taxon>Bacteria</taxon>
        <taxon>Candidatus Desantisiibacteriota</taxon>
    </lineage>
</organism>
<evidence type="ECO:0000256" key="3">
    <source>
        <dbReference type="ARBA" id="ARBA00023052"/>
    </source>
</evidence>
<feature type="non-terminal residue" evidence="5">
    <location>
        <position position="1"/>
    </location>
</feature>
<comment type="similarity">
    <text evidence="2">Belongs to the transketolase family.</text>
</comment>
<dbReference type="PANTHER" id="PTHR47514">
    <property type="entry name" value="TRANSKETOLASE N-TERMINAL SECTION-RELATED"/>
    <property type="match status" value="1"/>
</dbReference>
<dbReference type="Proteomes" id="UP000229307">
    <property type="component" value="Unassembled WGS sequence"/>
</dbReference>
<proteinExistence type="inferred from homology"/>
<dbReference type="CDD" id="cd02012">
    <property type="entry name" value="TPP_TK"/>
    <property type="match status" value="1"/>
</dbReference>
<dbReference type="AlphaFoldDB" id="A0A2M7SAR9"/>
<feature type="domain" description="Transketolase N-terminal" evidence="4">
    <location>
        <begin position="1"/>
        <end position="159"/>
    </location>
</feature>
<evidence type="ECO:0000256" key="1">
    <source>
        <dbReference type="ARBA" id="ARBA00001964"/>
    </source>
</evidence>
<dbReference type="InterPro" id="IPR029061">
    <property type="entry name" value="THDP-binding"/>
</dbReference>
<name>A0A2M7SAR9_9BACT</name>
<protein>
    <submittedName>
        <fullName evidence="5">Transketolase</fullName>
    </submittedName>
</protein>
<evidence type="ECO:0000313" key="5">
    <source>
        <dbReference type="EMBL" id="PIZ16637.1"/>
    </source>
</evidence>
<evidence type="ECO:0000256" key="2">
    <source>
        <dbReference type="ARBA" id="ARBA00007131"/>
    </source>
</evidence>
<dbReference type="SUPFAM" id="SSF52518">
    <property type="entry name" value="Thiamin diphosphate-binding fold (THDP-binding)"/>
    <property type="match status" value="1"/>
</dbReference>
<evidence type="ECO:0000313" key="6">
    <source>
        <dbReference type="Proteomes" id="UP000229307"/>
    </source>
</evidence>
<dbReference type="EMBL" id="PFMR01000173">
    <property type="protein sequence ID" value="PIZ16637.1"/>
    <property type="molecule type" value="Genomic_DNA"/>
</dbReference>
<accession>A0A2M7SAR9</accession>
<sequence length="168" mass="18052">PDMVKTPGVEMSTGSLGQGLAVGNGMALAARLDKKNYRVYVVLGDGEIEEGEVWEAAMASAHYKLDNVCAILDHNGLQIDGPNCCVMDPEPVAEKWKAFGWNVIDINGHSISEILEALDRAEALKGKPTMIVAKTVKGKGVSFMENVVDFHGKAPTAEEGERALKELN</sequence>